<dbReference type="AlphaFoldDB" id="A0A448XNF2"/>
<evidence type="ECO:0000313" key="1">
    <source>
        <dbReference type="EMBL" id="VEL40893.1"/>
    </source>
</evidence>
<accession>A0A448XNF2</accession>
<sequence length="182" mass="20404">MDCRPVCRVQNTISPFNRGRKSPASADSSNAIRCYIENRDPSADCQIRPNGGGIPLGRLPDSAKRWWNVNCYTLLTETTARMPDYSESSTSGCHGMPEMPFQLVSLVSDCRSTNPIPTCVFCSFTVTQFLQKDVPPECSHFLLPSVSVFTLFRPLHCIFVSLKDNGIAQNEVQRAWTYAFNR</sequence>
<dbReference type="EMBL" id="CAAALY010266907">
    <property type="protein sequence ID" value="VEL40893.1"/>
    <property type="molecule type" value="Genomic_DNA"/>
</dbReference>
<proteinExistence type="predicted"/>
<reference evidence="1" key="1">
    <citation type="submission" date="2018-11" db="EMBL/GenBank/DDBJ databases">
        <authorList>
            <consortium name="Pathogen Informatics"/>
        </authorList>
    </citation>
    <scope>NUCLEOTIDE SEQUENCE</scope>
</reference>
<dbReference type="Proteomes" id="UP000784294">
    <property type="component" value="Unassembled WGS sequence"/>
</dbReference>
<name>A0A448XNF2_9PLAT</name>
<keyword evidence="2" id="KW-1185">Reference proteome</keyword>
<protein>
    <submittedName>
        <fullName evidence="1">Uncharacterized protein</fullName>
    </submittedName>
</protein>
<gene>
    <name evidence="1" type="ORF">PXEA_LOCUS34333</name>
</gene>
<evidence type="ECO:0000313" key="2">
    <source>
        <dbReference type="Proteomes" id="UP000784294"/>
    </source>
</evidence>
<organism evidence="1 2">
    <name type="scientific">Protopolystoma xenopodis</name>
    <dbReference type="NCBI Taxonomy" id="117903"/>
    <lineage>
        <taxon>Eukaryota</taxon>
        <taxon>Metazoa</taxon>
        <taxon>Spiralia</taxon>
        <taxon>Lophotrochozoa</taxon>
        <taxon>Platyhelminthes</taxon>
        <taxon>Monogenea</taxon>
        <taxon>Polyopisthocotylea</taxon>
        <taxon>Polystomatidea</taxon>
        <taxon>Polystomatidae</taxon>
        <taxon>Protopolystoma</taxon>
    </lineage>
</organism>
<comment type="caution">
    <text evidence="1">The sequence shown here is derived from an EMBL/GenBank/DDBJ whole genome shotgun (WGS) entry which is preliminary data.</text>
</comment>